<dbReference type="Pfam" id="PF11392">
    <property type="entry name" value="AllH"/>
    <property type="match status" value="1"/>
</dbReference>
<protein>
    <submittedName>
        <fullName evidence="2">Uncharacterized protein</fullName>
    </submittedName>
</protein>
<evidence type="ECO:0000313" key="3">
    <source>
        <dbReference type="Proteomes" id="UP001500013"/>
    </source>
</evidence>
<organism evidence="2 3">
    <name type="scientific">Terrabacter lapilli</name>
    <dbReference type="NCBI Taxonomy" id="436231"/>
    <lineage>
        <taxon>Bacteria</taxon>
        <taxon>Bacillati</taxon>
        <taxon>Actinomycetota</taxon>
        <taxon>Actinomycetes</taxon>
        <taxon>Micrococcales</taxon>
        <taxon>Intrasporangiaceae</taxon>
        <taxon>Terrabacter</taxon>
    </lineage>
</organism>
<feature type="region of interest" description="Disordered" evidence="1">
    <location>
        <begin position="106"/>
        <end position="126"/>
    </location>
</feature>
<evidence type="ECO:0000256" key="1">
    <source>
        <dbReference type="SAM" id="MobiDB-lite"/>
    </source>
</evidence>
<dbReference type="InterPro" id="IPR021530">
    <property type="entry name" value="AllH-like"/>
</dbReference>
<dbReference type="Proteomes" id="UP001500013">
    <property type="component" value="Unassembled WGS sequence"/>
</dbReference>
<reference evidence="3" key="1">
    <citation type="journal article" date="2019" name="Int. J. Syst. Evol. Microbiol.">
        <title>The Global Catalogue of Microorganisms (GCM) 10K type strain sequencing project: providing services to taxonomists for standard genome sequencing and annotation.</title>
        <authorList>
            <consortium name="The Broad Institute Genomics Platform"/>
            <consortium name="The Broad Institute Genome Sequencing Center for Infectious Disease"/>
            <person name="Wu L."/>
            <person name="Ma J."/>
        </authorList>
    </citation>
    <scope>NUCLEOTIDE SEQUENCE [LARGE SCALE GENOMIC DNA]</scope>
    <source>
        <strain evidence="3">JCM 15628</strain>
    </source>
</reference>
<feature type="region of interest" description="Disordered" evidence="1">
    <location>
        <begin position="239"/>
        <end position="259"/>
    </location>
</feature>
<name>A0ABP5CQ02_9MICO</name>
<proteinExistence type="predicted"/>
<comment type="caution">
    <text evidence="2">The sequence shown here is derived from an EMBL/GenBank/DDBJ whole genome shotgun (WGS) entry which is preliminary data.</text>
</comment>
<keyword evidence="3" id="KW-1185">Reference proteome</keyword>
<dbReference type="EMBL" id="BAAAPU010000001">
    <property type="protein sequence ID" value="GAA1965893.1"/>
    <property type="molecule type" value="Genomic_DNA"/>
</dbReference>
<sequence>METVDRLGLALLPAAVSPLVAADLSGAARRRRVLAAFPTCLYVELGAHERVLAVLAADAVALPIGVRLALPSAQVHWALQPGDHVVVGEGRVRLPRADVVAARPLRPGRVQPTPRGGDPGGGPGVALPEPGALGDLAYALTASALAGGSADSGVRGLVGAGRGLTPSGDDALCGVLLTLSAVDAPAARRALVAVRAAVRSVLPWTTSLSAALLVAAGDGYAVPDVARLVTLVVAAGSNGRIEGPEPGPEPGSAVSVRPIRPSGELTVPTERAVPTELTVPTEINGLVDRVLAIGHTSGRDLLAGVFGALRAVDAHASTTQEGARCG</sequence>
<evidence type="ECO:0000313" key="2">
    <source>
        <dbReference type="EMBL" id="GAA1965893.1"/>
    </source>
</evidence>
<dbReference type="RefSeq" id="WP_344057537.1">
    <property type="nucleotide sequence ID" value="NZ_BAAAPU010000001.1"/>
</dbReference>
<accession>A0ABP5CQ02</accession>
<gene>
    <name evidence="2" type="ORF">GCM10009817_02110</name>
</gene>